<dbReference type="InterPro" id="IPR027417">
    <property type="entry name" value="P-loop_NTPase"/>
</dbReference>
<dbReference type="Pfam" id="PF00664">
    <property type="entry name" value="ABC_membrane"/>
    <property type="match status" value="1"/>
</dbReference>
<comment type="subcellular location">
    <subcellularLocation>
        <location evidence="1">Cell membrane</location>
        <topology evidence="1">Multi-pass membrane protein</topology>
    </subcellularLocation>
</comment>
<evidence type="ECO:0000256" key="2">
    <source>
        <dbReference type="ARBA" id="ARBA00022448"/>
    </source>
</evidence>
<keyword evidence="3 8" id="KW-0812">Transmembrane</keyword>
<dbReference type="PANTHER" id="PTHR43394">
    <property type="entry name" value="ATP-DEPENDENT PERMEASE MDL1, MITOCHONDRIAL"/>
    <property type="match status" value="1"/>
</dbReference>
<feature type="transmembrane region" description="Helical" evidence="8">
    <location>
        <begin position="174"/>
        <end position="191"/>
    </location>
</feature>
<keyword evidence="12" id="KW-1185">Reference proteome</keyword>
<evidence type="ECO:0000256" key="4">
    <source>
        <dbReference type="ARBA" id="ARBA00022741"/>
    </source>
</evidence>
<evidence type="ECO:0000256" key="6">
    <source>
        <dbReference type="ARBA" id="ARBA00022989"/>
    </source>
</evidence>
<dbReference type="GO" id="GO:0015421">
    <property type="term" value="F:ABC-type oligopeptide transporter activity"/>
    <property type="evidence" value="ECO:0007669"/>
    <property type="project" value="TreeGrafter"/>
</dbReference>
<reference evidence="12" key="1">
    <citation type="submission" date="2018-12" db="EMBL/GenBank/DDBJ databases">
        <title>Complete genome sequencing of Jeotgalibaca sp. H21T32.</title>
        <authorList>
            <person name="Bae J.-W."/>
            <person name="Lee S.-Y."/>
        </authorList>
    </citation>
    <scope>NUCLEOTIDE SEQUENCE [LARGE SCALE GENOMIC DNA]</scope>
    <source>
        <strain evidence="12">H21T32</strain>
    </source>
</reference>
<proteinExistence type="predicted"/>
<sequence>MRFEQLSKDEVKKAPKLTRNFISRIFHYLNPYRSQYLLSLFLVVVSAILSIIPTLLTGEMIDRGIIGGNFKLLLVFAGASFGLLIVSSLVSVLSSYLSAYIGQHVSKDMSEEMYGHLQQMSHQFFTSNKQGEIQSRMMQDISGVESVITQTFTTLMSNIMTLAVAFVAMMGKDIRLAIIALVIVPLMIVPMKKAGQARWDLTMQARKEADKTQQLLNESLSVSGQLLTKLFVREENEMREYQTLNTNLVNLNIRERVAGRGFRGLMQVITNMGPLILYVVGGYLIIYRQSSLTIGDITVMVTLLGRLIFPIDSLMNVQVDLVRSTALFNRIFEYLDMKPEIISEPDAVKRKTLKGDMEFEQVYFQYSKEKAVLHDLSFHVAPGSSLALVGPSGAGKSTITNLIPRLFDVTSGQIKIDGTNIKEYDLASLRLNIGVVTQETYLFNGTIRENLLIANPEATDEDLILALEKAHLTNFLKSLPEGLDTIVGNRGMKLSGGEKQRVSIARVILKQPAILIFDEATSSLDSLSEEEIQKEIVPLMDSCTTIMVAHRLSTIRHAEQIIVLEEGSIQQQGTHEELIEQPGLYQRLYQTQMGKDKRV</sequence>
<dbReference type="Pfam" id="PF00005">
    <property type="entry name" value="ABC_tran"/>
    <property type="match status" value="1"/>
</dbReference>
<evidence type="ECO:0000256" key="7">
    <source>
        <dbReference type="ARBA" id="ARBA00023136"/>
    </source>
</evidence>
<evidence type="ECO:0000256" key="5">
    <source>
        <dbReference type="ARBA" id="ARBA00022840"/>
    </source>
</evidence>
<evidence type="ECO:0000259" key="9">
    <source>
        <dbReference type="PROSITE" id="PS50893"/>
    </source>
</evidence>
<dbReference type="PROSITE" id="PS50893">
    <property type="entry name" value="ABC_TRANSPORTER_2"/>
    <property type="match status" value="1"/>
</dbReference>
<dbReference type="SUPFAM" id="SSF90123">
    <property type="entry name" value="ABC transporter transmembrane region"/>
    <property type="match status" value="1"/>
</dbReference>
<dbReference type="RefSeq" id="WP_126112177.1">
    <property type="nucleotide sequence ID" value="NZ_CP034465.1"/>
</dbReference>
<keyword evidence="5 11" id="KW-0067">ATP-binding</keyword>
<dbReference type="PROSITE" id="PS00211">
    <property type="entry name" value="ABC_TRANSPORTER_1"/>
    <property type="match status" value="1"/>
</dbReference>
<dbReference type="GO" id="GO:0005886">
    <property type="term" value="C:plasma membrane"/>
    <property type="evidence" value="ECO:0007669"/>
    <property type="project" value="UniProtKB-SubCell"/>
</dbReference>
<feature type="transmembrane region" description="Helical" evidence="8">
    <location>
        <begin position="264"/>
        <end position="286"/>
    </location>
</feature>
<dbReference type="PROSITE" id="PS50929">
    <property type="entry name" value="ABC_TM1F"/>
    <property type="match status" value="1"/>
</dbReference>
<dbReference type="InterPro" id="IPR003593">
    <property type="entry name" value="AAA+_ATPase"/>
</dbReference>
<dbReference type="Gene3D" id="3.40.50.300">
    <property type="entry name" value="P-loop containing nucleotide triphosphate hydrolases"/>
    <property type="match status" value="1"/>
</dbReference>
<feature type="transmembrane region" description="Helical" evidence="8">
    <location>
        <begin position="36"/>
        <end position="56"/>
    </location>
</feature>
<evidence type="ECO:0000259" key="10">
    <source>
        <dbReference type="PROSITE" id="PS50929"/>
    </source>
</evidence>
<dbReference type="PANTHER" id="PTHR43394:SF1">
    <property type="entry name" value="ATP-BINDING CASSETTE SUB-FAMILY B MEMBER 10, MITOCHONDRIAL"/>
    <property type="match status" value="1"/>
</dbReference>
<dbReference type="AlphaFoldDB" id="A0A3Q9BM46"/>
<dbReference type="InterPro" id="IPR036640">
    <property type="entry name" value="ABC1_TM_sf"/>
</dbReference>
<evidence type="ECO:0000313" key="12">
    <source>
        <dbReference type="Proteomes" id="UP000273326"/>
    </source>
</evidence>
<dbReference type="SMART" id="SM00382">
    <property type="entry name" value="AAA"/>
    <property type="match status" value="1"/>
</dbReference>
<dbReference type="Proteomes" id="UP000273326">
    <property type="component" value="Chromosome"/>
</dbReference>
<protein>
    <submittedName>
        <fullName evidence="11">ABC transporter ATP-binding protein</fullName>
    </submittedName>
</protein>
<dbReference type="InterPro" id="IPR017871">
    <property type="entry name" value="ABC_transporter-like_CS"/>
</dbReference>
<dbReference type="GO" id="GO:0005524">
    <property type="term" value="F:ATP binding"/>
    <property type="evidence" value="ECO:0007669"/>
    <property type="project" value="UniProtKB-KW"/>
</dbReference>
<dbReference type="SUPFAM" id="SSF52540">
    <property type="entry name" value="P-loop containing nucleoside triphosphate hydrolases"/>
    <property type="match status" value="1"/>
</dbReference>
<accession>A0A3Q9BM46</accession>
<keyword evidence="7 8" id="KW-0472">Membrane</keyword>
<evidence type="ECO:0000256" key="3">
    <source>
        <dbReference type="ARBA" id="ARBA00022692"/>
    </source>
</evidence>
<evidence type="ECO:0000256" key="1">
    <source>
        <dbReference type="ARBA" id="ARBA00004651"/>
    </source>
</evidence>
<dbReference type="InterPro" id="IPR011527">
    <property type="entry name" value="ABC1_TM_dom"/>
</dbReference>
<keyword evidence="6 8" id="KW-1133">Transmembrane helix</keyword>
<keyword evidence="4" id="KW-0547">Nucleotide-binding</keyword>
<evidence type="ECO:0000256" key="8">
    <source>
        <dbReference type="SAM" id="Phobius"/>
    </source>
</evidence>
<feature type="domain" description="ABC transporter" evidence="9">
    <location>
        <begin position="357"/>
        <end position="591"/>
    </location>
</feature>
<dbReference type="InterPro" id="IPR003439">
    <property type="entry name" value="ABC_transporter-like_ATP-bd"/>
</dbReference>
<keyword evidence="2" id="KW-0813">Transport</keyword>
<dbReference type="KEGG" id="jeh:EJN90_00890"/>
<feature type="domain" description="ABC transmembrane type-1" evidence="10">
    <location>
        <begin position="37"/>
        <end position="323"/>
    </location>
</feature>
<feature type="transmembrane region" description="Helical" evidence="8">
    <location>
        <begin position="147"/>
        <end position="168"/>
    </location>
</feature>
<feature type="transmembrane region" description="Helical" evidence="8">
    <location>
        <begin position="76"/>
        <end position="99"/>
    </location>
</feature>
<name>A0A3Q9BM46_9LACT</name>
<dbReference type="Gene3D" id="1.20.1560.10">
    <property type="entry name" value="ABC transporter type 1, transmembrane domain"/>
    <property type="match status" value="1"/>
</dbReference>
<dbReference type="InterPro" id="IPR039421">
    <property type="entry name" value="Type_1_exporter"/>
</dbReference>
<gene>
    <name evidence="11" type="ORF">EJN90_00890</name>
</gene>
<dbReference type="CDD" id="cd18550">
    <property type="entry name" value="ABC_6TM_exporter_like"/>
    <property type="match status" value="1"/>
</dbReference>
<dbReference type="GO" id="GO:0016887">
    <property type="term" value="F:ATP hydrolysis activity"/>
    <property type="evidence" value="ECO:0007669"/>
    <property type="project" value="InterPro"/>
</dbReference>
<dbReference type="EMBL" id="CP034465">
    <property type="protein sequence ID" value="AZP05629.1"/>
    <property type="molecule type" value="Genomic_DNA"/>
</dbReference>
<organism evidence="11 12">
    <name type="scientific">Jeotgalibaca ciconiae</name>
    <dbReference type="NCBI Taxonomy" id="2496265"/>
    <lineage>
        <taxon>Bacteria</taxon>
        <taxon>Bacillati</taxon>
        <taxon>Bacillota</taxon>
        <taxon>Bacilli</taxon>
        <taxon>Lactobacillales</taxon>
        <taxon>Carnobacteriaceae</taxon>
        <taxon>Jeotgalibaca</taxon>
    </lineage>
</organism>
<dbReference type="FunFam" id="3.40.50.300:FF:000287">
    <property type="entry name" value="Multidrug ABC transporter ATP-binding protein"/>
    <property type="match status" value="1"/>
</dbReference>
<evidence type="ECO:0000313" key="11">
    <source>
        <dbReference type="EMBL" id="AZP05629.1"/>
    </source>
</evidence>
<dbReference type="OrthoDB" id="9770415at2"/>